<organism evidence="1 2">
    <name type="scientific">Thelephora ganbajun</name>
    <name type="common">Ganba fungus</name>
    <dbReference type="NCBI Taxonomy" id="370292"/>
    <lineage>
        <taxon>Eukaryota</taxon>
        <taxon>Fungi</taxon>
        <taxon>Dikarya</taxon>
        <taxon>Basidiomycota</taxon>
        <taxon>Agaricomycotina</taxon>
        <taxon>Agaricomycetes</taxon>
        <taxon>Thelephorales</taxon>
        <taxon>Thelephoraceae</taxon>
        <taxon>Thelephora</taxon>
    </lineage>
</organism>
<comment type="caution">
    <text evidence="1">The sequence shown here is derived from an EMBL/GenBank/DDBJ whole genome shotgun (WGS) entry which is preliminary data.</text>
</comment>
<protein>
    <submittedName>
        <fullName evidence="1">Uncharacterized protein</fullName>
    </submittedName>
</protein>
<sequence>MSEVLAILEKAARYLMVVKAIYATVCMGALVVYEYMLTLDDELRYVWERKKSWIFYLFVAVRSLVSGTAFILQVDHRIATCCSFMPYGSEIVLKPTEMAYPVVQCHAHHLTADIRCARNVLLTSILVLFFLLSSDCFMTLRVYAVMGRNKLIGLYMSFLMCAKVATSIFFISRLHSNTIKLPDIPIDAFRSCTPSGSFTLQIIPCAIGAVFDISAFCFIIWFAYSSTVIFRFSSLLRTIVEHATVYFIMAMILKILVLLFLLFADSAMKQSPPLLHAIVTPLLINRVALSLKKSADKGYTANQPWDVDHFSSIEFEPVSIAATSEAFASHPQDGQTEARLNTERNDIRLDEPTQC</sequence>
<reference evidence="1" key="2">
    <citation type="journal article" date="2020" name="Nat. Commun.">
        <title>Large-scale genome sequencing of mycorrhizal fungi provides insights into the early evolution of symbiotic traits.</title>
        <authorList>
            <person name="Miyauchi S."/>
            <person name="Kiss E."/>
            <person name="Kuo A."/>
            <person name="Drula E."/>
            <person name="Kohler A."/>
            <person name="Sanchez-Garcia M."/>
            <person name="Morin E."/>
            <person name="Andreopoulos B."/>
            <person name="Barry K.W."/>
            <person name="Bonito G."/>
            <person name="Buee M."/>
            <person name="Carver A."/>
            <person name="Chen C."/>
            <person name="Cichocki N."/>
            <person name="Clum A."/>
            <person name="Culley D."/>
            <person name="Crous P.W."/>
            <person name="Fauchery L."/>
            <person name="Girlanda M."/>
            <person name="Hayes R.D."/>
            <person name="Keri Z."/>
            <person name="LaButti K."/>
            <person name="Lipzen A."/>
            <person name="Lombard V."/>
            <person name="Magnuson J."/>
            <person name="Maillard F."/>
            <person name="Murat C."/>
            <person name="Nolan M."/>
            <person name="Ohm R.A."/>
            <person name="Pangilinan J."/>
            <person name="Pereira M.F."/>
            <person name="Perotto S."/>
            <person name="Peter M."/>
            <person name="Pfister S."/>
            <person name="Riley R."/>
            <person name="Sitrit Y."/>
            <person name="Stielow J.B."/>
            <person name="Szollosi G."/>
            <person name="Zifcakova L."/>
            <person name="Stursova M."/>
            <person name="Spatafora J.W."/>
            <person name="Tedersoo L."/>
            <person name="Vaario L.M."/>
            <person name="Yamada A."/>
            <person name="Yan M."/>
            <person name="Wang P."/>
            <person name="Xu J."/>
            <person name="Bruns T."/>
            <person name="Baldrian P."/>
            <person name="Vilgalys R."/>
            <person name="Dunand C."/>
            <person name="Henrissat B."/>
            <person name="Grigoriev I.V."/>
            <person name="Hibbett D."/>
            <person name="Nagy L.G."/>
            <person name="Martin F.M."/>
        </authorList>
    </citation>
    <scope>NUCLEOTIDE SEQUENCE</scope>
    <source>
        <strain evidence="1">P2</strain>
    </source>
</reference>
<dbReference type="EMBL" id="MU117964">
    <property type="protein sequence ID" value="KAF9653263.1"/>
    <property type="molecule type" value="Genomic_DNA"/>
</dbReference>
<reference evidence="1" key="1">
    <citation type="submission" date="2019-10" db="EMBL/GenBank/DDBJ databases">
        <authorList>
            <consortium name="DOE Joint Genome Institute"/>
            <person name="Kuo A."/>
            <person name="Miyauchi S."/>
            <person name="Kiss E."/>
            <person name="Drula E."/>
            <person name="Kohler A."/>
            <person name="Sanchez-Garcia M."/>
            <person name="Andreopoulos B."/>
            <person name="Barry K.W."/>
            <person name="Bonito G."/>
            <person name="Buee M."/>
            <person name="Carver A."/>
            <person name="Chen C."/>
            <person name="Cichocki N."/>
            <person name="Clum A."/>
            <person name="Culley D."/>
            <person name="Crous P.W."/>
            <person name="Fauchery L."/>
            <person name="Girlanda M."/>
            <person name="Hayes R."/>
            <person name="Keri Z."/>
            <person name="Labutti K."/>
            <person name="Lipzen A."/>
            <person name="Lombard V."/>
            <person name="Magnuson J."/>
            <person name="Maillard F."/>
            <person name="Morin E."/>
            <person name="Murat C."/>
            <person name="Nolan M."/>
            <person name="Ohm R."/>
            <person name="Pangilinan J."/>
            <person name="Pereira M."/>
            <person name="Perotto S."/>
            <person name="Peter M."/>
            <person name="Riley R."/>
            <person name="Sitrit Y."/>
            <person name="Stielow B."/>
            <person name="Szollosi G."/>
            <person name="Zifcakova L."/>
            <person name="Stursova M."/>
            <person name="Spatafora J.W."/>
            <person name="Tedersoo L."/>
            <person name="Vaario L.-M."/>
            <person name="Yamada A."/>
            <person name="Yan M."/>
            <person name="Wang P."/>
            <person name="Xu J."/>
            <person name="Bruns T."/>
            <person name="Baldrian P."/>
            <person name="Vilgalys R."/>
            <person name="Henrissat B."/>
            <person name="Grigoriev I.V."/>
            <person name="Hibbett D."/>
            <person name="Nagy L.G."/>
            <person name="Martin F.M."/>
        </authorList>
    </citation>
    <scope>NUCLEOTIDE SEQUENCE</scope>
    <source>
        <strain evidence="1">P2</strain>
    </source>
</reference>
<keyword evidence="2" id="KW-1185">Reference proteome</keyword>
<proteinExistence type="predicted"/>
<evidence type="ECO:0000313" key="2">
    <source>
        <dbReference type="Proteomes" id="UP000886501"/>
    </source>
</evidence>
<name>A0ACB6ZUW2_THEGA</name>
<gene>
    <name evidence="1" type="ORF">BDM02DRAFT_3182802</name>
</gene>
<evidence type="ECO:0000313" key="1">
    <source>
        <dbReference type="EMBL" id="KAF9653263.1"/>
    </source>
</evidence>
<dbReference type="Proteomes" id="UP000886501">
    <property type="component" value="Unassembled WGS sequence"/>
</dbReference>
<accession>A0ACB6ZUW2</accession>